<feature type="compositionally biased region" description="Polar residues" evidence="1">
    <location>
        <begin position="92"/>
        <end position="112"/>
    </location>
</feature>
<feature type="signal peptide" evidence="3">
    <location>
        <begin position="1"/>
        <end position="24"/>
    </location>
</feature>
<organism evidence="4 5">
    <name type="scientific">Coregonus suidteri</name>
    <dbReference type="NCBI Taxonomy" id="861788"/>
    <lineage>
        <taxon>Eukaryota</taxon>
        <taxon>Metazoa</taxon>
        <taxon>Chordata</taxon>
        <taxon>Craniata</taxon>
        <taxon>Vertebrata</taxon>
        <taxon>Euteleostomi</taxon>
        <taxon>Actinopterygii</taxon>
        <taxon>Neopterygii</taxon>
        <taxon>Teleostei</taxon>
        <taxon>Protacanthopterygii</taxon>
        <taxon>Salmoniformes</taxon>
        <taxon>Salmonidae</taxon>
        <taxon>Coregoninae</taxon>
        <taxon>Coregonus</taxon>
    </lineage>
</organism>
<feature type="region of interest" description="Disordered" evidence="1">
    <location>
        <begin position="69"/>
        <end position="123"/>
    </location>
</feature>
<evidence type="ECO:0000256" key="2">
    <source>
        <dbReference type="SAM" id="Phobius"/>
    </source>
</evidence>
<evidence type="ECO:0000256" key="3">
    <source>
        <dbReference type="SAM" id="SignalP"/>
    </source>
</evidence>
<feature type="compositionally biased region" description="Low complexity" evidence="1">
    <location>
        <begin position="80"/>
        <end position="91"/>
    </location>
</feature>
<dbReference type="EMBL" id="JAGTTL010000004">
    <property type="protein sequence ID" value="KAK6323174.1"/>
    <property type="molecule type" value="Genomic_DNA"/>
</dbReference>
<sequence length="260" mass="27570">METVRIALLVLLLTSLQLLTTVQSEDPFQQSTTAKPSDAITSTEKPTTTVHLVAISATVTVLQNVSDTTVTPNKTEEKSASVPATSAVPATNTTENTMNSSLPQDPVSSTSPHTKDDEATTKRTKAITAVTQSDPLPQNTTAQPTTKLLSGSKDEITGQEINKDNGNMDQDAGQQARGEETEALKSNKNLLWILLPVLVVVVAAVIFLLNSKCMKDHDHTEITDNGTENASFQSRPDSGKDGVMLLGVKSSGGEDNAAAR</sequence>
<reference evidence="4 5" key="1">
    <citation type="submission" date="2021-04" db="EMBL/GenBank/DDBJ databases">
        <authorList>
            <person name="De Guttry C."/>
            <person name="Zahm M."/>
            <person name="Klopp C."/>
            <person name="Cabau C."/>
            <person name="Louis A."/>
            <person name="Berthelot C."/>
            <person name="Parey E."/>
            <person name="Roest Crollius H."/>
            <person name="Montfort J."/>
            <person name="Robinson-Rechavi M."/>
            <person name="Bucao C."/>
            <person name="Bouchez O."/>
            <person name="Gislard M."/>
            <person name="Lluch J."/>
            <person name="Milhes M."/>
            <person name="Lampietro C."/>
            <person name="Lopez Roques C."/>
            <person name="Donnadieu C."/>
            <person name="Braasch I."/>
            <person name="Desvignes T."/>
            <person name="Postlethwait J."/>
            <person name="Bobe J."/>
            <person name="Wedekind C."/>
            <person name="Guiguen Y."/>
        </authorList>
    </citation>
    <scope>NUCLEOTIDE SEQUENCE [LARGE SCALE GENOMIC DNA]</scope>
    <source>
        <strain evidence="4">Cs_M1</strain>
        <tissue evidence="4">Blood</tissue>
    </source>
</reference>
<name>A0AAN8M5G9_9TELE</name>
<comment type="caution">
    <text evidence="4">The sequence shown here is derived from an EMBL/GenBank/DDBJ whole genome shotgun (WGS) entry which is preliminary data.</text>
</comment>
<keyword evidence="2" id="KW-0472">Membrane</keyword>
<dbReference type="AlphaFoldDB" id="A0AAN8M5G9"/>
<evidence type="ECO:0000313" key="4">
    <source>
        <dbReference type="EMBL" id="KAK6323174.1"/>
    </source>
</evidence>
<keyword evidence="3" id="KW-0732">Signal</keyword>
<feature type="transmembrane region" description="Helical" evidence="2">
    <location>
        <begin position="190"/>
        <end position="209"/>
    </location>
</feature>
<feature type="compositionally biased region" description="Polar residues" evidence="1">
    <location>
        <begin position="223"/>
        <end position="236"/>
    </location>
</feature>
<keyword evidence="2" id="KW-1133">Transmembrane helix</keyword>
<feature type="chain" id="PRO_5043052901" evidence="3">
    <location>
        <begin position="25"/>
        <end position="260"/>
    </location>
</feature>
<gene>
    <name evidence="4" type="ORF">J4Q44_G00055130</name>
</gene>
<proteinExistence type="predicted"/>
<accession>A0AAN8M5G9</accession>
<keyword evidence="5" id="KW-1185">Reference proteome</keyword>
<protein>
    <submittedName>
        <fullName evidence="4">Uncharacterized protein</fullName>
    </submittedName>
</protein>
<evidence type="ECO:0000256" key="1">
    <source>
        <dbReference type="SAM" id="MobiDB-lite"/>
    </source>
</evidence>
<keyword evidence="2" id="KW-0812">Transmembrane</keyword>
<feature type="region of interest" description="Disordered" evidence="1">
    <location>
        <begin position="222"/>
        <end position="260"/>
    </location>
</feature>
<dbReference type="Proteomes" id="UP001356427">
    <property type="component" value="Unassembled WGS sequence"/>
</dbReference>
<evidence type="ECO:0000313" key="5">
    <source>
        <dbReference type="Proteomes" id="UP001356427"/>
    </source>
</evidence>